<accession>A0A9J5Z4G6</accession>
<reference evidence="1 2" key="1">
    <citation type="submission" date="2020-09" db="EMBL/GenBank/DDBJ databases">
        <title>De no assembly of potato wild relative species, Solanum commersonii.</title>
        <authorList>
            <person name="Cho K."/>
        </authorList>
    </citation>
    <scope>NUCLEOTIDE SEQUENCE [LARGE SCALE GENOMIC DNA]</scope>
    <source>
        <strain evidence="1">LZ3.2</strain>
        <tissue evidence="1">Leaf</tissue>
    </source>
</reference>
<name>A0A9J5Z4G6_SOLCO</name>
<proteinExistence type="predicted"/>
<comment type="caution">
    <text evidence="1">The sequence shown here is derived from an EMBL/GenBank/DDBJ whole genome shotgun (WGS) entry which is preliminary data.</text>
</comment>
<keyword evidence="2" id="KW-1185">Reference proteome</keyword>
<dbReference type="EMBL" id="JACXVP010000005">
    <property type="protein sequence ID" value="KAG5605950.1"/>
    <property type="molecule type" value="Genomic_DNA"/>
</dbReference>
<gene>
    <name evidence="1" type="ORF">H5410_027442</name>
</gene>
<organism evidence="1 2">
    <name type="scientific">Solanum commersonii</name>
    <name type="common">Commerson's wild potato</name>
    <name type="synonym">Commerson's nightshade</name>
    <dbReference type="NCBI Taxonomy" id="4109"/>
    <lineage>
        <taxon>Eukaryota</taxon>
        <taxon>Viridiplantae</taxon>
        <taxon>Streptophyta</taxon>
        <taxon>Embryophyta</taxon>
        <taxon>Tracheophyta</taxon>
        <taxon>Spermatophyta</taxon>
        <taxon>Magnoliopsida</taxon>
        <taxon>eudicotyledons</taxon>
        <taxon>Gunneridae</taxon>
        <taxon>Pentapetalae</taxon>
        <taxon>asterids</taxon>
        <taxon>lamiids</taxon>
        <taxon>Solanales</taxon>
        <taxon>Solanaceae</taxon>
        <taxon>Solanoideae</taxon>
        <taxon>Solaneae</taxon>
        <taxon>Solanum</taxon>
    </lineage>
</organism>
<dbReference type="OrthoDB" id="585237at2759"/>
<dbReference type="Proteomes" id="UP000824120">
    <property type="component" value="Chromosome 5"/>
</dbReference>
<dbReference type="AlphaFoldDB" id="A0A9J5Z4G6"/>
<sequence length="150" mass="17093">MSVKDRRVTPHEESCQAFNEGREARARLLSTPRRCLFVEVACKESTLEMSIERASERRSRECSKKEAYNNDILALAALSFPQPPRNSPFIVVLGNRNGIGSRTNHLNFHLLRFLVFLELFEAIGSDSTPKLSWRVPQPNSSLGRARDQHK</sequence>
<evidence type="ECO:0000313" key="2">
    <source>
        <dbReference type="Proteomes" id="UP000824120"/>
    </source>
</evidence>
<evidence type="ECO:0000313" key="1">
    <source>
        <dbReference type="EMBL" id="KAG5605950.1"/>
    </source>
</evidence>
<protein>
    <submittedName>
        <fullName evidence="1">Uncharacterized protein</fullName>
    </submittedName>
</protein>